<dbReference type="RefSeq" id="WP_121440788.1">
    <property type="nucleotide sequence ID" value="NZ_RCDA01000001.1"/>
</dbReference>
<comment type="caution">
    <text evidence="2">The sequence shown here is derived from an EMBL/GenBank/DDBJ whole genome shotgun (WGS) entry which is preliminary data.</text>
</comment>
<gene>
    <name evidence="2" type="ORF">DFR31_0181</name>
</gene>
<sequence length="47" mass="4960">MTIHISSSTLPAVLAIIAGIGVLVAPSQQRYILGAFLIAFGVLELFF</sequence>
<keyword evidence="1" id="KW-0812">Transmembrane</keyword>
<accession>A0A498CCZ7</accession>
<protein>
    <submittedName>
        <fullName evidence="2">DUF3096 family protein</fullName>
    </submittedName>
</protein>
<organism evidence="2 3">
    <name type="scientific">Alkalispirillum mobile</name>
    <dbReference type="NCBI Taxonomy" id="85925"/>
    <lineage>
        <taxon>Bacteria</taxon>
        <taxon>Pseudomonadati</taxon>
        <taxon>Pseudomonadota</taxon>
        <taxon>Gammaproteobacteria</taxon>
        <taxon>Chromatiales</taxon>
        <taxon>Ectothiorhodospiraceae</taxon>
        <taxon>Alkalispirillum</taxon>
    </lineage>
</organism>
<dbReference type="EMBL" id="RCDA01000001">
    <property type="protein sequence ID" value="RLK50288.1"/>
    <property type="molecule type" value="Genomic_DNA"/>
</dbReference>
<feature type="transmembrane region" description="Helical" evidence="1">
    <location>
        <begin position="31"/>
        <end position="46"/>
    </location>
</feature>
<keyword evidence="1" id="KW-1133">Transmembrane helix</keyword>
<reference evidence="2 3" key="1">
    <citation type="submission" date="2018-10" db="EMBL/GenBank/DDBJ databases">
        <title>Genomic Encyclopedia of Type Strains, Phase IV (KMG-IV): sequencing the most valuable type-strain genomes for metagenomic binning, comparative biology and taxonomic classification.</title>
        <authorList>
            <person name="Goeker M."/>
        </authorList>
    </citation>
    <scope>NUCLEOTIDE SEQUENCE [LARGE SCALE GENOMIC DNA]</scope>
    <source>
        <strain evidence="2 3">DSM 12769</strain>
    </source>
</reference>
<dbReference type="AlphaFoldDB" id="A0A498CCZ7"/>
<dbReference type="Proteomes" id="UP000275461">
    <property type="component" value="Unassembled WGS sequence"/>
</dbReference>
<dbReference type="InterPro" id="IPR021446">
    <property type="entry name" value="DUF3096"/>
</dbReference>
<keyword evidence="1" id="KW-0472">Membrane</keyword>
<evidence type="ECO:0000256" key="1">
    <source>
        <dbReference type="SAM" id="Phobius"/>
    </source>
</evidence>
<name>A0A498CCZ7_9GAMM</name>
<dbReference type="Pfam" id="PF11295">
    <property type="entry name" value="DUF3096"/>
    <property type="match status" value="1"/>
</dbReference>
<proteinExistence type="predicted"/>
<feature type="transmembrane region" description="Helical" evidence="1">
    <location>
        <begin position="7"/>
        <end position="25"/>
    </location>
</feature>
<dbReference type="OrthoDB" id="9892186at2"/>
<evidence type="ECO:0000313" key="3">
    <source>
        <dbReference type="Proteomes" id="UP000275461"/>
    </source>
</evidence>
<keyword evidence="3" id="KW-1185">Reference proteome</keyword>
<evidence type="ECO:0000313" key="2">
    <source>
        <dbReference type="EMBL" id="RLK50288.1"/>
    </source>
</evidence>